<dbReference type="InterPro" id="IPR027231">
    <property type="entry name" value="Semaphorin"/>
</dbReference>
<dbReference type="Gene3D" id="2.130.10.10">
    <property type="entry name" value="YVTN repeat-like/Quinoprotein amine dehydrogenase"/>
    <property type="match status" value="1"/>
</dbReference>
<dbReference type="AlphaFoldDB" id="A0A8C2X6E1"/>
<keyword evidence="4" id="KW-0325">Glycoprotein</keyword>
<name>A0A8C2X6E1_CYCLU</name>
<dbReference type="InterPro" id="IPR036352">
    <property type="entry name" value="Semap_dom_sf"/>
</dbReference>
<dbReference type="SMART" id="SM00630">
    <property type="entry name" value="Sema"/>
    <property type="match status" value="1"/>
</dbReference>
<evidence type="ECO:0000256" key="5">
    <source>
        <dbReference type="PROSITE-ProRule" id="PRU00352"/>
    </source>
</evidence>
<evidence type="ECO:0000256" key="7">
    <source>
        <dbReference type="SAM" id="Phobius"/>
    </source>
</evidence>
<comment type="caution">
    <text evidence="5">Lacks conserved residue(s) required for the propagation of feature annotation.</text>
</comment>
<dbReference type="GO" id="GO:0001755">
    <property type="term" value="P:neural crest cell migration"/>
    <property type="evidence" value="ECO:0007669"/>
    <property type="project" value="TreeGrafter"/>
</dbReference>
<evidence type="ECO:0000256" key="2">
    <source>
        <dbReference type="ARBA" id="ARBA00023136"/>
    </source>
</evidence>
<dbReference type="Gene3D" id="3.30.1680.10">
    <property type="entry name" value="ligand-binding face of the semaphorins, domain 2"/>
    <property type="match status" value="1"/>
</dbReference>
<dbReference type="GO" id="GO:0030335">
    <property type="term" value="P:positive regulation of cell migration"/>
    <property type="evidence" value="ECO:0007669"/>
    <property type="project" value="TreeGrafter"/>
</dbReference>
<proteinExistence type="predicted"/>
<organism evidence="9 10">
    <name type="scientific">Cyclopterus lumpus</name>
    <name type="common">Lumpsucker</name>
    <dbReference type="NCBI Taxonomy" id="8103"/>
    <lineage>
        <taxon>Eukaryota</taxon>
        <taxon>Metazoa</taxon>
        <taxon>Chordata</taxon>
        <taxon>Craniata</taxon>
        <taxon>Vertebrata</taxon>
        <taxon>Euteleostomi</taxon>
        <taxon>Actinopterygii</taxon>
        <taxon>Neopterygii</taxon>
        <taxon>Teleostei</taxon>
        <taxon>Neoteleostei</taxon>
        <taxon>Acanthomorphata</taxon>
        <taxon>Eupercaria</taxon>
        <taxon>Perciformes</taxon>
        <taxon>Cottioidei</taxon>
        <taxon>Cottales</taxon>
        <taxon>Cyclopteridae</taxon>
        <taxon>Cyclopterus</taxon>
    </lineage>
</organism>
<evidence type="ECO:0000313" key="10">
    <source>
        <dbReference type="Proteomes" id="UP000694565"/>
    </source>
</evidence>
<feature type="region of interest" description="Disordered" evidence="6">
    <location>
        <begin position="746"/>
        <end position="784"/>
    </location>
</feature>
<feature type="compositionally biased region" description="Polar residues" evidence="6">
    <location>
        <begin position="746"/>
        <end position="758"/>
    </location>
</feature>
<dbReference type="GO" id="GO:0030215">
    <property type="term" value="F:semaphorin receptor binding"/>
    <property type="evidence" value="ECO:0007669"/>
    <property type="project" value="InterPro"/>
</dbReference>
<evidence type="ECO:0000313" key="9">
    <source>
        <dbReference type="Ensembl" id="ENSCLMP00005014090.1"/>
    </source>
</evidence>
<dbReference type="Ensembl" id="ENSCLMT00005015039.1">
    <property type="protein sequence ID" value="ENSCLMP00005014090.1"/>
    <property type="gene ID" value="ENSCLMG00005007282.1"/>
</dbReference>
<feature type="transmembrane region" description="Helical" evidence="7">
    <location>
        <begin position="496"/>
        <end position="522"/>
    </location>
</feature>
<feature type="transmembrane region" description="Helical" evidence="7">
    <location>
        <begin position="12"/>
        <end position="34"/>
    </location>
</feature>
<evidence type="ECO:0000256" key="1">
    <source>
        <dbReference type="ARBA" id="ARBA00004370"/>
    </source>
</evidence>
<dbReference type="Proteomes" id="UP000694565">
    <property type="component" value="Unplaced"/>
</dbReference>
<dbReference type="GO" id="GO:0071526">
    <property type="term" value="P:semaphorin-plexin signaling pathway"/>
    <property type="evidence" value="ECO:0007669"/>
    <property type="project" value="TreeGrafter"/>
</dbReference>
<evidence type="ECO:0000256" key="3">
    <source>
        <dbReference type="ARBA" id="ARBA00023157"/>
    </source>
</evidence>
<keyword evidence="3" id="KW-1015">Disulfide bond</keyword>
<dbReference type="GO" id="GO:0045499">
    <property type="term" value="F:chemorepellent activity"/>
    <property type="evidence" value="ECO:0007669"/>
    <property type="project" value="TreeGrafter"/>
</dbReference>
<dbReference type="GO" id="GO:0007411">
    <property type="term" value="P:axon guidance"/>
    <property type="evidence" value="ECO:0007669"/>
    <property type="project" value="TreeGrafter"/>
</dbReference>
<dbReference type="GO" id="GO:0005886">
    <property type="term" value="C:plasma membrane"/>
    <property type="evidence" value="ECO:0007669"/>
    <property type="project" value="TreeGrafter"/>
</dbReference>
<dbReference type="InterPro" id="IPR002165">
    <property type="entry name" value="Plexin_repeat"/>
</dbReference>
<evidence type="ECO:0000256" key="6">
    <source>
        <dbReference type="SAM" id="MobiDB-lite"/>
    </source>
</evidence>
<dbReference type="InterPro" id="IPR015943">
    <property type="entry name" value="WD40/YVTN_repeat-like_dom_sf"/>
</dbReference>
<keyword evidence="7" id="KW-1133">Transmembrane helix</keyword>
<dbReference type="InterPro" id="IPR001627">
    <property type="entry name" value="Semap_dom"/>
</dbReference>
<accession>A0A8C2X6E1</accession>
<evidence type="ECO:0000256" key="4">
    <source>
        <dbReference type="ARBA" id="ARBA00023180"/>
    </source>
</evidence>
<feature type="domain" description="Sema" evidence="8">
    <location>
        <begin position="1"/>
        <end position="412"/>
    </location>
</feature>
<keyword evidence="7" id="KW-0812">Transmembrane</keyword>
<comment type="subcellular location">
    <subcellularLocation>
        <location evidence="1">Membrane</location>
    </subcellularLocation>
</comment>
<dbReference type="PANTHER" id="PTHR11036:SF11">
    <property type="entry name" value="SEMAPHORIN-6C"/>
    <property type="match status" value="1"/>
</dbReference>
<feature type="region of interest" description="Disordered" evidence="6">
    <location>
        <begin position="587"/>
        <end position="610"/>
    </location>
</feature>
<dbReference type="SUPFAM" id="SSF103575">
    <property type="entry name" value="Plexin repeat"/>
    <property type="match status" value="1"/>
</dbReference>
<keyword evidence="10" id="KW-1185">Reference proteome</keyword>
<dbReference type="PROSITE" id="PS51004">
    <property type="entry name" value="SEMA"/>
    <property type="match status" value="1"/>
</dbReference>
<reference evidence="9" key="2">
    <citation type="submission" date="2025-09" db="UniProtKB">
        <authorList>
            <consortium name="Ensembl"/>
        </authorList>
    </citation>
    <scope>IDENTIFICATION</scope>
</reference>
<dbReference type="SUPFAM" id="SSF101912">
    <property type="entry name" value="Sema domain"/>
    <property type="match status" value="1"/>
</dbReference>
<protein>
    <submittedName>
        <fullName evidence="9">Semaphorin 6Cb</fullName>
    </submittedName>
</protein>
<dbReference type="PANTHER" id="PTHR11036">
    <property type="entry name" value="SEMAPHORIN"/>
    <property type="match status" value="1"/>
</dbReference>
<dbReference type="GeneTree" id="ENSGT00940000158641"/>
<reference evidence="9" key="1">
    <citation type="submission" date="2025-08" db="UniProtKB">
        <authorList>
            <consortium name="Ensembl"/>
        </authorList>
    </citation>
    <scope>IDENTIFICATION</scope>
</reference>
<dbReference type="Pfam" id="PF01437">
    <property type="entry name" value="PSI"/>
    <property type="match status" value="1"/>
</dbReference>
<evidence type="ECO:0000259" key="8">
    <source>
        <dbReference type="PROSITE" id="PS51004"/>
    </source>
</evidence>
<dbReference type="Pfam" id="PF01403">
    <property type="entry name" value="Sema"/>
    <property type="match status" value="1"/>
</dbReference>
<sequence>MAVQPRGGCEHVVLRVAPDVTSVCVCLFVCLFVFPHRQDECYNYIKVLVPRNDETLFACGTNAFNPTCRNYKMSTLEQEGEEVVGQARCPFESRQSNVGLFAGGDFYSATMTDFLASDAVIYRSLGESSPVLRTVKYDSKWLREPHFLHAIDYGNYVYFFFSEIAVEYTTLGKVVFSRVARVCKNDNGGSPRVLERYWTSFLKARLNCSVPGDSFFYFDVLQSLTNVLQINRRPAVLGVFTTQANSITGSAVCAFYMDDIEKAFSGKFKEQRNSETAWTPVPEDQVPKPRPGCCAGEGSAAAYKSSTTFPDDTLTFIKSYPLMDESVPSVNDRPYFTRTTSRFKLTQIAVDTSAGPFKNYTVVTQLLEDVDVYNPDKCNVRGEDRRVLGLELDRDHHAVFVAFSGCVIRVPLSRCSDYGTCKKSCLSSRDPYCIWLKSGSCATLLKICPFFFSSPSGSVRKALTEVPFYLFSIFFSVPKGVRRPPELEKTNHSVHYTLLIACVLVAFVLGAFLSGFLVSCYCNHTGHKTKKLSKDPEAPIPHALSLRSLAKLNGLLDSQSRDDKLEVSSPKIYNSFFANNLVHPHHHHHHLHHSSELSGLPTPDSTPELPIKSMKAFKNQWEKNQNCNNAKEPKSHNTGSRPSSALLHQQVFPYSHGLSNGQPLVGGHLHPEERKIHNVERVLSQQPYPGYSQKVMEVTSLDELLKHIHEASSSKNTQLMSPSGLMACGGGHLAFANRIQPQIPETESAPYYSSSTLPRDSLTRRMDVPPDIPLHHQSTLERRHSSQRHSLIAAATKMPNGVAGGGGGGGMIPRQHSFSQRNGGPHQPPPLLARMNSTGSACEVHYPLIPNGYLTRQHSYNEEQHEVQHRGAIVRRASSLKPDVPPKPLFIPATSPVNQQGKFNY</sequence>
<keyword evidence="2 7" id="KW-0472">Membrane</keyword>